<evidence type="ECO:0000256" key="2">
    <source>
        <dbReference type="ARBA" id="ARBA00023315"/>
    </source>
</evidence>
<reference evidence="4 5" key="1">
    <citation type="journal article" date="2018" name="Nat. Biotechnol.">
        <title>A standardized bacterial taxonomy based on genome phylogeny substantially revises the tree of life.</title>
        <authorList>
            <person name="Parks D.H."/>
            <person name="Chuvochina M."/>
            <person name="Waite D.W."/>
            <person name="Rinke C."/>
            <person name="Skarshewski A."/>
            <person name="Chaumeil P.A."/>
            <person name="Hugenholtz P."/>
        </authorList>
    </citation>
    <scope>NUCLEOTIDE SEQUENCE [LARGE SCALE GENOMIC DNA]</scope>
    <source>
        <strain evidence="4">UBA8739</strain>
    </source>
</reference>
<dbReference type="InterPro" id="IPR000182">
    <property type="entry name" value="GNAT_dom"/>
</dbReference>
<name>A0A3B9IG22_9PROT</name>
<evidence type="ECO:0000256" key="1">
    <source>
        <dbReference type="ARBA" id="ARBA00022679"/>
    </source>
</evidence>
<evidence type="ECO:0000313" key="4">
    <source>
        <dbReference type="EMBL" id="HAE46179.1"/>
    </source>
</evidence>
<dbReference type="Gene3D" id="3.40.630.30">
    <property type="match status" value="1"/>
</dbReference>
<comment type="caution">
    <text evidence="4">The sequence shown here is derived from an EMBL/GenBank/DDBJ whole genome shotgun (WGS) entry which is preliminary data.</text>
</comment>
<dbReference type="PANTHER" id="PTHR43420">
    <property type="entry name" value="ACETYLTRANSFERASE"/>
    <property type="match status" value="1"/>
</dbReference>
<dbReference type="InterPro" id="IPR050680">
    <property type="entry name" value="YpeA/RimI_acetyltransf"/>
</dbReference>
<dbReference type="InterPro" id="IPR016181">
    <property type="entry name" value="Acyl_CoA_acyltransferase"/>
</dbReference>
<evidence type="ECO:0000259" key="3">
    <source>
        <dbReference type="PROSITE" id="PS51186"/>
    </source>
</evidence>
<protein>
    <submittedName>
        <fullName evidence="4">N-acetyltransferase</fullName>
    </submittedName>
</protein>
<dbReference type="Proteomes" id="UP000257706">
    <property type="component" value="Unassembled WGS sequence"/>
</dbReference>
<dbReference type="Pfam" id="PF00583">
    <property type="entry name" value="Acetyltransf_1"/>
    <property type="match status" value="1"/>
</dbReference>
<sequence>MTAPVEASPHLDPAPMRPLGPADIPPLARLWHQGWRDGHLASASAGLARARRLESFLARLEAAPAGEIQVTGPEGKPSGFFWLKGSCLDQFYVDPALRGQGLAMPLIAAAEARLAAAGVETAWLLCVVGNDRAARFYEKAGWHRAATTPMQLQTADGPFEIVVWRYEKRLLP</sequence>
<dbReference type="SUPFAM" id="SSF55729">
    <property type="entry name" value="Acyl-CoA N-acyltransferases (Nat)"/>
    <property type="match status" value="1"/>
</dbReference>
<accession>A0A3B9IG22</accession>
<proteinExistence type="predicted"/>
<dbReference type="EMBL" id="DMAI01000031">
    <property type="protein sequence ID" value="HAE46179.1"/>
    <property type="molecule type" value="Genomic_DNA"/>
</dbReference>
<keyword evidence="1 4" id="KW-0808">Transferase</keyword>
<evidence type="ECO:0000313" key="5">
    <source>
        <dbReference type="Proteomes" id="UP000257706"/>
    </source>
</evidence>
<dbReference type="PROSITE" id="PS51186">
    <property type="entry name" value="GNAT"/>
    <property type="match status" value="1"/>
</dbReference>
<keyword evidence="2" id="KW-0012">Acyltransferase</keyword>
<gene>
    <name evidence="4" type="ORF">DCK97_02055</name>
</gene>
<feature type="domain" description="N-acetyltransferase" evidence="3">
    <location>
        <begin position="14"/>
        <end position="171"/>
    </location>
</feature>
<dbReference type="AlphaFoldDB" id="A0A3B9IG22"/>
<dbReference type="GO" id="GO:0016747">
    <property type="term" value="F:acyltransferase activity, transferring groups other than amino-acyl groups"/>
    <property type="evidence" value="ECO:0007669"/>
    <property type="project" value="InterPro"/>
</dbReference>
<organism evidence="4 5">
    <name type="scientific">Tistrella mobilis</name>
    <dbReference type="NCBI Taxonomy" id="171437"/>
    <lineage>
        <taxon>Bacteria</taxon>
        <taxon>Pseudomonadati</taxon>
        <taxon>Pseudomonadota</taxon>
        <taxon>Alphaproteobacteria</taxon>
        <taxon>Geminicoccales</taxon>
        <taxon>Geminicoccaceae</taxon>
        <taxon>Tistrella</taxon>
    </lineage>
</organism>